<proteinExistence type="predicted"/>
<accession>A0AAN9THQ3</accession>
<feature type="region of interest" description="Disordered" evidence="1">
    <location>
        <begin position="1"/>
        <end position="20"/>
    </location>
</feature>
<sequence>MSRGRPNYGDANQTRGNRSRAADFAKLGLAAGGVDRQHPVVLGHRVGPEAAWPAGRLGGPGYEQTTRGSERWRRRAAAQGTVEIGVHGDRLTTRVLLPRISCSSFAISQERLRAASDEPNVEWLPATRPNKNTCAR</sequence>
<dbReference type="EMBL" id="JBBCAQ010000037">
    <property type="protein sequence ID" value="KAK7573757.1"/>
    <property type="molecule type" value="Genomic_DNA"/>
</dbReference>
<keyword evidence="3" id="KW-1185">Reference proteome</keyword>
<gene>
    <name evidence="2" type="ORF">V9T40_010948</name>
</gene>
<dbReference type="Proteomes" id="UP001367676">
    <property type="component" value="Unassembled WGS sequence"/>
</dbReference>
<protein>
    <submittedName>
        <fullName evidence="2">Uncharacterized protein</fullName>
    </submittedName>
</protein>
<comment type="caution">
    <text evidence="2">The sequence shown here is derived from an EMBL/GenBank/DDBJ whole genome shotgun (WGS) entry which is preliminary data.</text>
</comment>
<dbReference type="AlphaFoldDB" id="A0AAN9THQ3"/>
<feature type="region of interest" description="Disordered" evidence="1">
    <location>
        <begin position="50"/>
        <end position="70"/>
    </location>
</feature>
<evidence type="ECO:0000313" key="3">
    <source>
        <dbReference type="Proteomes" id="UP001367676"/>
    </source>
</evidence>
<reference evidence="2 3" key="1">
    <citation type="submission" date="2024-03" db="EMBL/GenBank/DDBJ databases">
        <title>Adaptation during the transition from Ophiocordyceps entomopathogen to insect associate is accompanied by gene loss and intensified selection.</title>
        <authorList>
            <person name="Ward C.M."/>
            <person name="Onetto C.A."/>
            <person name="Borneman A.R."/>
        </authorList>
    </citation>
    <scope>NUCLEOTIDE SEQUENCE [LARGE SCALE GENOMIC DNA]</scope>
    <source>
        <strain evidence="2">AWRI1</strain>
        <tissue evidence="2">Single Adult Female</tissue>
    </source>
</reference>
<organism evidence="2 3">
    <name type="scientific">Parthenolecanium corni</name>
    <dbReference type="NCBI Taxonomy" id="536013"/>
    <lineage>
        <taxon>Eukaryota</taxon>
        <taxon>Metazoa</taxon>
        <taxon>Ecdysozoa</taxon>
        <taxon>Arthropoda</taxon>
        <taxon>Hexapoda</taxon>
        <taxon>Insecta</taxon>
        <taxon>Pterygota</taxon>
        <taxon>Neoptera</taxon>
        <taxon>Paraneoptera</taxon>
        <taxon>Hemiptera</taxon>
        <taxon>Sternorrhyncha</taxon>
        <taxon>Coccoidea</taxon>
        <taxon>Coccidae</taxon>
        <taxon>Parthenolecanium</taxon>
    </lineage>
</organism>
<name>A0AAN9THQ3_9HEMI</name>
<evidence type="ECO:0000313" key="2">
    <source>
        <dbReference type="EMBL" id="KAK7573757.1"/>
    </source>
</evidence>
<evidence type="ECO:0000256" key="1">
    <source>
        <dbReference type="SAM" id="MobiDB-lite"/>
    </source>
</evidence>